<dbReference type="InterPro" id="IPR044730">
    <property type="entry name" value="RNase_H-like_dom_plant"/>
</dbReference>
<dbReference type="Gramene" id="AUR62015365-RA">
    <property type="protein sequence ID" value="AUR62015365-RA:cds"/>
    <property type="gene ID" value="AUR62015365"/>
</dbReference>
<sequence length="718" mass="79484">MFSTGELKAEGKSRIATSALHSELLACLYALRWARDNGYRSIRVLTDCASLVTMLKRETPLDIHIYWTWKDIIKIGSTFQHCIILKVDRAQEVVEKEEQQTRVPMLEDCLNLLRGETDEKRLAGLLLVTRCCDKNDQQSILKVYHAVGVRFLDRLLRTGVGKGSTANSGSDNRDAYLHLCITVLAAFCRVPEIAASEDMVSKIPLIFEIMEKEASSSILEECYEILFLTSSVSDKGVATLFESGGLRLISIQLPSLPDGSQVLELSLRLLQLILSKVSVDVIIGRHLPELATMVVPIARQFALFQNALKFDLLQLLCVILSSDHSVPLKSALRAMSDNKWSAYVRAGIMDILQNRVAAEQKIQALIVAEAMLAMVGEGWLIGQLDVPDLTKSFPSERCLLLVLESARVEIAVLLNELAYLKYEAASSNPEAFLLKRRNLAIVFSLVENIIKLISNLSEDEESIISEGTFTKVISGLNETVEVVLEYLKDAKDHGQKKGDDLLASVRLVGSYLAETPLASKEKVEELLDYLLSIEGENELSPFLSRSFLLPMICQATMTTEGVKMLASSGSYKVVMGYFVQLVSEDSRLSEDSDSVLLICDTVINFLLKREHIKVQLDEAVFVQVLKALAYWTEGTSDSTYIMMASTICSLIFDYTSEKALLAYPGIDVSILHKLSQLIARSLVVCAQMSVLDSFAATIGVRQSIFNPPGVKASLDKLG</sequence>
<keyword evidence="3" id="KW-1185">Reference proteome</keyword>
<dbReference type="SUPFAM" id="SSF48371">
    <property type="entry name" value="ARM repeat"/>
    <property type="match status" value="1"/>
</dbReference>
<evidence type="ECO:0000313" key="2">
    <source>
        <dbReference type="EnsemblPlants" id="AUR62015365-RA:cds"/>
    </source>
</evidence>
<evidence type="ECO:0000259" key="1">
    <source>
        <dbReference type="Pfam" id="PF13456"/>
    </source>
</evidence>
<dbReference type="OMA" id="CITREYR"/>
<protein>
    <recommendedName>
        <fullName evidence="1">RNase H type-1 domain-containing protein</fullName>
    </recommendedName>
</protein>
<feature type="domain" description="RNase H type-1" evidence="1">
    <location>
        <begin position="11"/>
        <end position="89"/>
    </location>
</feature>
<dbReference type="InterPro" id="IPR016024">
    <property type="entry name" value="ARM-type_fold"/>
</dbReference>
<dbReference type="PANTHER" id="PTHR13109:SF7">
    <property type="entry name" value="NEUROCHONDRIN"/>
    <property type="match status" value="1"/>
</dbReference>
<dbReference type="InterPro" id="IPR012337">
    <property type="entry name" value="RNaseH-like_sf"/>
</dbReference>
<dbReference type="Proteomes" id="UP000596660">
    <property type="component" value="Unplaced"/>
</dbReference>
<proteinExistence type="predicted"/>
<reference evidence="2" key="1">
    <citation type="journal article" date="2017" name="Nature">
        <title>The genome of Chenopodium quinoa.</title>
        <authorList>
            <person name="Jarvis D.E."/>
            <person name="Ho Y.S."/>
            <person name="Lightfoot D.J."/>
            <person name="Schmoeckel S.M."/>
            <person name="Li B."/>
            <person name="Borm T.J.A."/>
            <person name="Ohyanagi H."/>
            <person name="Mineta K."/>
            <person name="Michell C.T."/>
            <person name="Saber N."/>
            <person name="Kharbatia N.M."/>
            <person name="Rupper R.R."/>
            <person name="Sharp A.R."/>
            <person name="Dally N."/>
            <person name="Boughton B.A."/>
            <person name="Woo Y.H."/>
            <person name="Gao G."/>
            <person name="Schijlen E.G.W.M."/>
            <person name="Guo X."/>
            <person name="Momin A.A."/>
            <person name="Negrao S."/>
            <person name="Al-Babili S."/>
            <person name="Gehring C."/>
            <person name="Roessner U."/>
            <person name="Jung C."/>
            <person name="Murphy K."/>
            <person name="Arold S.T."/>
            <person name="Gojobori T."/>
            <person name="van der Linden C.G."/>
            <person name="van Loo E.N."/>
            <person name="Jellen E.N."/>
            <person name="Maughan P.J."/>
            <person name="Tester M."/>
        </authorList>
    </citation>
    <scope>NUCLEOTIDE SEQUENCE [LARGE SCALE GENOMIC DNA]</scope>
    <source>
        <strain evidence="2">cv. PI 614886</strain>
    </source>
</reference>
<dbReference type="Pfam" id="PF05536">
    <property type="entry name" value="Neurochondrin"/>
    <property type="match status" value="1"/>
</dbReference>
<dbReference type="GO" id="GO:0003676">
    <property type="term" value="F:nucleic acid binding"/>
    <property type="evidence" value="ECO:0007669"/>
    <property type="project" value="InterPro"/>
</dbReference>
<dbReference type="InterPro" id="IPR002156">
    <property type="entry name" value="RNaseH_domain"/>
</dbReference>
<dbReference type="EnsemblPlants" id="AUR62015365-RA">
    <property type="protein sequence ID" value="AUR62015365-RA:cds"/>
    <property type="gene ID" value="AUR62015365"/>
</dbReference>
<dbReference type="CDD" id="cd06222">
    <property type="entry name" value="RNase_H_like"/>
    <property type="match status" value="1"/>
</dbReference>
<dbReference type="GO" id="GO:0004523">
    <property type="term" value="F:RNA-DNA hybrid ribonuclease activity"/>
    <property type="evidence" value="ECO:0007669"/>
    <property type="project" value="InterPro"/>
</dbReference>
<dbReference type="AlphaFoldDB" id="A0A803LM54"/>
<dbReference type="SUPFAM" id="SSF53098">
    <property type="entry name" value="Ribonuclease H-like"/>
    <property type="match status" value="1"/>
</dbReference>
<evidence type="ECO:0000313" key="3">
    <source>
        <dbReference type="Proteomes" id="UP000596660"/>
    </source>
</evidence>
<dbReference type="InterPro" id="IPR008709">
    <property type="entry name" value="Neurochondrin"/>
</dbReference>
<dbReference type="PANTHER" id="PTHR13109">
    <property type="entry name" value="NEUROCHONDRIN"/>
    <property type="match status" value="1"/>
</dbReference>
<dbReference type="Pfam" id="PF13456">
    <property type="entry name" value="RVT_3"/>
    <property type="match status" value="1"/>
</dbReference>
<organism evidence="2 3">
    <name type="scientific">Chenopodium quinoa</name>
    <name type="common">Quinoa</name>
    <dbReference type="NCBI Taxonomy" id="63459"/>
    <lineage>
        <taxon>Eukaryota</taxon>
        <taxon>Viridiplantae</taxon>
        <taxon>Streptophyta</taxon>
        <taxon>Embryophyta</taxon>
        <taxon>Tracheophyta</taxon>
        <taxon>Spermatophyta</taxon>
        <taxon>Magnoliopsida</taxon>
        <taxon>eudicotyledons</taxon>
        <taxon>Gunneridae</taxon>
        <taxon>Pentapetalae</taxon>
        <taxon>Caryophyllales</taxon>
        <taxon>Chenopodiaceae</taxon>
        <taxon>Chenopodioideae</taxon>
        <taxon>Atripliceae</taxon>
        <taxon>Chenopodium</taxon>
    </lineage>
</organism>
<name>A0A803LM54_CHEQI</name>
<accession>A0A803LM54</accession>
<reference evidence="2" key="2">
    <citation type="submission" date="2021-03" db="UniProtKB">
        <authorList>
            <consortium name="EnsemblPlants"/>
        </authorList>
    </citation>
    <scope>IDENTIFICATION</scope>
</reference>